<dbReference type="Proteomes" id="UP001432027">
    <property type="component" value="Unassembled WGS sequence"/>
</dbReference>
<evidence type="ECO:0000313" key="1">
    <source>
        <dbReference type="EMBL" id="GMT01782.1"/>
    </source>
</evidence>
<name>A0AAV5U5X3_9BILA</name>
<gene>
    <name evidence="1" type="ORF">PENTCL1PPCAC_23956</name>
</gene>
<accession>A0AAV5U5X3</accession>
<keyword evidence="2" id="KW-1185">Reference proteome</keyword>
<reference evidence="1" key="1">
    <citation type="submission" date="2023-10" db="EMBL/GenBank/DDBJ databases">
        <title>Genome assembly of Pristionchus species.</title>
        <authorList>
            <person name="Yoshida K."/>
            <person name="Sommer R.J."/>
        </authorList>
    </citation>
    <scope>NUCLEOTIDE SEQUENCE</scope>
    <source>
        <strain evidence="1">RS0144</strain>
    </source>
</reference>
<feature type="non-terminal residue" evidence="1">
    <location>
        <position position="192"/>
    </location>
</feature>
<proteinExistence type="predicted"/>
<sequence>CSSYECLYVGNTRQCQESVDEYTPQSDWFGYLWQNTCLHHRTQSGKVETDCRCNTNNCNEKLPELSYDMATNETYRTSALIKCHFSFEAGGVASDKYFCIGELCALSDEKGVRTCVNITYRENAEPMGKPGLIDFDNRTYYLCDKPLCNWNASVALASLNATWQTRSNATLLVPFEQSSSSFSLTLIIAIVL</sequence>
<protein>
    <submittedName>
        <fullName evidence="1">Uncharacterized protein</fullName>
    </submittedName>
</protein>
<feature type="non-terminal residue" evidence="1">
    <location>
        <position position="1"/>
    </location>
</feature>
<dbReference type="AlphaFoldDB" id="A0AAV5U5X3"/>
<dbReference type="PANTHER" id="PTHR37433">
    <property type="entry name" value="PROTEIN CBG25136-RELATED"/>
    <property type="match status" value="1"/>
</dbReference>
<organism evidence="1 2">
    <name type="scientific">Pristionchus entomophagus</name>
    <dbReference type="NCBI Taxonomy" id="358040"/>
    <lineage>
        <taxon>Eukaryota</taxon>
        <taxon>Metazoa</taxon>
        <taxon>Ecdysozoa</taxon>
        <taxon>Nematoda</taxon>
        <taxon>Chromadorea</taxon>
        <taxon>Rhabditida</taxon>
        <taxon>Rhabditina</taxon>
        <taxon>Diplogasteromorpha</taxon>
        <taxon>Diplogasteroidea</taxon>
        <taxon>Neodiplogasteridae</taxon>
        <taxon>Pristionchus</taxon>
    </lineage>
</organism>
<dbReference type="EMBL" id="BTSX01000005">
    <property type="protein sequence ID" value="GMT01782.1"/>
    <property type="molecule type" value="Genomic_DNA"/>
</dbReference>
<dbReference type="PANTHER" id="PTHR37433:SF5">
    <property type="entry name" value="DUF753 DOMAIN-CONTAINING PROTEIN-RELATED"/>
    <property type="match status" value="1"/>
</dbReference>
<evidence type="ECO:0000313" key="2">
    <source>
        <dbReference type="Proteomes" id="UP001432027"/>
    </source>
</evidence>
<comment type="caution">
    <text evidence="1">The sequence shown here is derived from an EMBL/GenBank/DDBJ whole genome shotgun (WGS) entry which is preliminary data.</text>
</comment>